<feature type="domain" description="HRDC" evidence="21">
    <location>
        <begin position="893"/>
        <end position="973"/>
    </location>
</feature>
<dbReference type="Pfam" id="PF00271">
    <property type="entry name" value="Helicase_C"/>
    <property type="match status" value="1"/>
</dbReference>
<dbReference type="GO" id="GO:0016787">
    <property type="term" value="F:hydrolase activity"/>
    <property type="evidence" value="ECO:0007669"/>
    <property type="project" value="UniProtKB-KW"/>
</dbReference>
<dbReference type="NCBIfam" id="TIGR00614">
    <property type="entry name" value="recQ_fam"/>
    <property type="match status" value="1"/>
</dbReference>
<evidence type="ECO:0000256" key="4">
    <source>
        <dbReference type="ARBA" id="ARBA00022723"/>
    </source>
</evidence>
<dbReference type="PROSITE" id="PS50967">
    <property type="entry name" value="HRDC"/>
    <property type="match status" value="1"/>
</dbReference>
<evidence type="ECO:0000256" key="9">
    <source>
        <dbReference type="ARBA" id="ARBA00022833"/>
    </source>
</evidence>
<dbReference type="InterPro" id="IPR018982">
    <property type="entry name" value="RQC_domain"/>
</dbReference>
<dbReference type="InterPro" id="IPR036390">
    <property type="entry name" value="WH_DNA-bd_sf"/>
</dbReference>
<feature type="region of interest" description="Disordered" evidence="20">
    <location>
        <begin position="1979"/>
        <end position="1999"/>
    </location>
</feature>
<organism evidence="24 25">
    <name type="scientific">Rhynchophorus ferrugineus</name>
    <name type="common">Red palm weevil</name>
    <name type="synonym">Curculio ferrugineus</name>
    <dbReference type="NCBI Taxonomy" id="354439"/>
    <lineage>
        <taxon>Eukaryota</taxon>
        <taxon>Metazoa</taxon>
        <taxon>Ecdysozoa</taxon>
        <taxon>Arthropoda</taxon>
        <taxon>Hexapoda</taxon>
        <taxon>Insecta</taxon>
        <taxon>Pterygota</taxon>
        <taxon>Neoptera</taxon>
        <taxon>Endopterygota</taxon>
        <taxon>Coleoptera</taxon>
        <taxon>Polyphaga</taxon>
        <taxon>Cucujiformia</taxon>
        <taxon>Curculionidae</taxon>
        <taxon>Dryophthorinae</taxon>
        <taxon>Rhynchophorus</taxon>
    </lineage>
</organism>
<dbReference type="SUPFAM" id="SSF52540">
    <property type="entry name" value="P-loop containing nucleoside triphosphate hydrolases"/>
    <property type="match status" value="1"/>
</dbReference>
<dbReference type="InterPro" id="IPR048370">
    <property type="entry name" value="ZSWIM4-8_C"/>
</dbReference>
<feature type="region of interest" description="Disordered" evidence="20">
    <location>
        <begin position="1005"/>
        <end position="1058"/>
    </location>
</feature>
<feature type="compositionally biased region" description="Polar residues" evidence="20">
    <location>
        <begin position="1446"/>
        <end position="1455"/>
    </location>
</feature>
<dbReference type="FunFam" id="3.40.50.300:FF:000296">
    <property type="entry name" value="ATP-dependent DNA helicase RecQ"/>
    <property type="match status" value="1"/>
</dbReference>
<feature type="compositionally biased region" description="Basic residues" evidence="20">
    <location>
        <begin position="1026"/>
        <end position="1053"/>
    </location>
</feature>
<dbReference type="Pfam" id="PF16124">
    <property type="entry name" value="RecQ_Zn_bind"/>
    <property type="match status" value="1"/>
</dbReference>
<evidence type="ECO:0000259" key="22">
    <source>
        <dbReference type="PROSITE" id="PS51192"/>
    </source>
</evidence>
<dbReference type="PANTHER" id="PTHR22619">
    <property type="entry name" value="ZINC FINGER SWIM DOMAIN CONTAINING PROTEIN 4, 5, 6"/>
    <property type="match status" value="1"/>
</dbReference>
<reference evidence="24" key="1">
    <citation type="submission" date="2020-08" db="EMBL/GenBank/DDBJ databases">
        <title>Genome sequencing and assembly of the red palm weevil Rhynchophorus ferrugineus.</title>
        <authorList>
            <person name="Dias G.B."/>
            <person name="Bergman C.M."/>
            <person name="Manee M."/>
        </authorList>
    </citation>
    <scope>NUCLEOTIDE SEQUENCE</scope>
    <source>
        <strain evidence="24">AA-2017</strain>
        <tissue evidence="24">Whole larva</tissue>
    </source>
</reference>
<evidence type="ECO:0000256" key="1">
    <source>
        <dbReference type="ARBA" id="ARBA00001947"/>
    </source>
</evidence>
<comment type="catalytic activity">
    <reaction evidence="17">
        <text>ATP + H2O = ADP + phosphate + H(+)</text>
        <dbReference type="Rhea" id="RHEA:13065"/>
        <dbReference type="ChEBI" id="CHEBI:15377"/>
        <dbReference type="ChEBI" id="CHEBI:15378"/>
        <dbReference type="ChEBI" id="CHEBI:30616"/>
        <dbReference type="ChEBI" id="CHEBI:43474"/>
        <dbReference type="ChEBI" id="CHEBI:456216"/>
    </reaction>
</comment>
<feature type="region of interest" description="Disordered" evidence="20">
    <location>
        <begin position="1435"/>
        <end position="1457"/>
    </location>
</feature>
<dbReference type="GO" id="GO:0005524">
    <property type="term" value="F:ATP binding"/>
    <property type="evidence" value="ECO:0007669"/>
    <property type="project" value="UniProtKB-KW"/>
</dbReference>
<evidence type="ECO:0000256" key="19">
    <source>
        <dbReference type="ARBA" id="ARBA00076271"/>
    </source>
</evidence>
<evidence type="ECO:0000256" key="3">
    <source>
        <dbReference type="ARBA" id="ARBA00005446"/>
    </source>
</evidence>
<dbReference type="InterPro" id="IPR002121">
    <property type="entry name" value="HRDC_dom"/>
</dbReference>
<evidence type="ECO:0000256" key="17">
    <source>
        <dbReference type="ARBA" id="ARBA00049360"/>
    </source>
</evidence>
<evidence type="ECO:0000313" key="25">
    <source>
        <dbReference type="Proteomes" id="UP000625711"/>
    </source>
</evidence>
<dbReference type="GO" id="GO:0003677">
    <property type="term" value="F:DNA binding"/>
    <property type="evidence" value="ECO:0007669"/>
    <property type="project" value="UniProtKB-KW"/>
</dbReference>
<dbReference type="Pfam" id="PF21055">
    <property type="entry name" value="ZSWIM4-8_C"/>
    <property type="match status" value="1"/>
</dbReference>
<dbReference type="InterPro" id="IPR011545">
    <property type="entry name" value="DEAD/DEAH_box_helicase_dom"/>
</dbReference>
<comment type="catalytic activity">
    <reaction evidence="14">
        <text>Couples ATP hydrolysis with the unwinding of duplex DNA by translocating in the 3'-5' direction.</text>
        <dbReference type="EC" id="5.6.2.4"/>
    </reaction>
</comment>
<dbReference type="SMART" id="SM00956">
    <property type="entry name" value="RQC"/>
    <property type="match status" value="1"/>
</dbReference>
<dbReference type="SUPFAM" id="SSF47819">
    <property type="entry name" value="HRDC-like"/>
    <property type="match status" value="1"/>
</dbReference>
<evidence type="ECO:0000256" key="7">
    <source>
        <dbReference type="ARBA" id="ARBA00022801"/>
    </source>
</evidence>
<evidence type="ECO:0000256" key="18">
    <source>
        <dbReference type="ARBA" id="ARBA00076065"/>
    </source>
</evidence>
<gene>
    <name evidence="24" type="ORF">GWI33_016732</name>
</gene>
<dbReference type="PANTHER" id="PTHR22619:SF0">
    <property type="entry name" value="ZINC FINGER SWIM DOMAIN-CONTAINING PROTEIN 6-LIKE PROTEIN"/>
    <property type="match status" value="1"/>
</dbReference>
<dbReference type="SUPFAM" id="SSF46785">
    <property type="entry name" value="Winged helix' DNA-binding domain"/>
    <property type="match status" value="1"/>
</dbReference>
<dbReference type="Gene3D" id="1.10.150.80">
    <property type="entry name" value="HRDC domain"/>
    <property type="match status" value="1"/>
</dbReference>
<dbReference type="InterPro" id="IPR032284">
    <property type="entry name" value="RecQ_Zn-bd"/>
</dbReference>
<dbReference type="InterPro" id="IPR027417">
    <property type="entry name" value="P-loop_NTPase"/>
</dbReference>
<dbReference type="GO" id="GO:0006281">
    <property type="term" value="P:DNA repair"/>
    <property type="evidence" value="ECO:0007669"/>
    <property type="project" value="InterPro"/>
</dbReference>
<dbReference type="GO" id="GO:0007131">
    <property type="term" value="P:reciprocal meiotic recombination"/>
    <property type="evidence" value="ECO:0007669"/>
    <property type="project" value="UniProtKB-ARBA"/>
</dbReference>
<keyword evidence="8" id="KW-0347">Helicase</keyword>
<dbReference type="SMART" id="SM00487">
    <property type="entry name" value="DEXDc"/>
    <property type="match status" value="1"/>
</dbReference>
<keyword evidence="10" id="KW-0067">ATP-binding</keyword>
<keyword evidence="6" id="KW-0863">Zinc-finger</keyword>
<comment type="cofactor">
    <cofactor evidence="1">
        <name>Zn(2+)</name>
        <dbReference type="ChEBI" id="CHEBI:29105"/>
    </cofactor>
</comment>
<evidence type="ECO:0000256" key="5">
    <source>
        <dbReference type="ARBA" id="ARBA00022741"/>
    </source>
</evidence>
<evidence type="ECO:0000256" key="20">
    <source>
        <dbReference type="SAM" id="MobiDB-lite"/>
    </source>
</evidence>
<evidence type="ECO:0000256" key="15">
    <source>
        <dbReference type="ARBA" id="ARBA00034808"/>
    </source>
</evidence>
<sequence>MEEDFFKTFRGKELSENKKFTFKKSSKLPQMDNTLLNIIKSEPSVNKDNDAAKNIDIDGYNQPTLKQASNLDTAASKHFSHHLNKTSKNNEFVSGKEEITQRNQTVSKSHLNYNSMANKPKRFEFKKRPNVDMLFLFDNSKDQKECSNFVISEVKSSTVQQPKDVQKDSEVEIKCPKVYNNVELDLLLTPNVKEAEDIGTPASVTVSQTLDITEEDYMDDEEFERKFGSIIEPTNSKNSLLVSDCPPKELKISQKTHNESKGLDADTEKLLNEMSSIDWTDKCFEEEVFTGFKDRIDDSAEFRKKYDHSEVMMEVLHEKFGLRSFRPYQEEIANASLLQHDCFVLMPTGGGKSLCYQLPAVLQPGVTIVISPLRALISDQVDKLNALDIPSAHLCSDLSKSQCDQICMQLSLKEPTVKLLYLTPEKIKASRMIANILDSLYQRGKLVRFVIDEAHCLSQWGHDFRPNYKELGTLRQSYPKVPFICLTATATKHVENDVINILRLRNVKRFITSFNRPNIKYKVVEKKGKAVEEIAALIKTKFSKQSGIVYCLLRKHCDDLAEQFNRMGIKSKPYHAGMNDSVREAIQREWMQDRFYVIVATIAFGMGIDKPDVRFVIHNSIPKSVEAFYQESGRAGRDGEVSYSYLFYSYGDVGQLQKLLARDKCTRSTLEAHMENLRQMTSYAENTVDCRRHLLLIHLGEHFDRRLCKQNRETTCDNCENTDEKSKLEVGKEARQLCSLIKDLACKENLTLSHAVAVYRGSKIKRVLQRSHNRHPLYGAGTHMSTDDVTRVLKQLLLSRVLTDFCVFTGEFPLVYIKPGPQFYRFYNSEQKFSIPVSGRSDKKSTVVETSSPGPSCAVEDRPPERSRSSNGPKTIAKKPVAKLQAARKLELAQLKVRCHEALLEECRRLAMERNLTLSSIMNLTAIKKMSEALPQTKEEMLRIQHVTSANFDKYGEYFLKITTEYRKKHDDLLPLTHLAEDTAIPADDDFHSEAEEEYFRPKPVATAYSSSGSTKRRGSWGGKKGGFKRRKKNTARSSPKKWTGKGGWRGKRGGGGGETLLQMDRQQLQKFVQYLIAEHHTEVLPTAQKLADEILQQRSEINQIAGAPDPTAGAAADDAHSWHLDETQVCEQVRSYLAQGAYYNANKQLNSLFSKVREMLRAQDSNGARMLTLITEQFLNDPRLQLWKSQGTAMTDKCRQLWDQLGSLWVCIVLSPGCTQQDKAQWKVLLEKWVGVDVCPPEDPDFRVQQVGGHRDSCSNRDRDRDRYWHERDRERYSERERERRERRDRDRERERDRNRNNSSSESSSDSDEDEQQYNYSQRNNKRLRLAGGHSRGQSKPVLPRTVFHRALDAVGMSWDNMHLKNILSSDTYCSHVPDNSSSNGSFNSQGQPLWHEPIPWCAARVDSLRSHGHAEAALRLAVSVVRTMKQQQLHAQRQWHESQQKQPSTSSAESKPCVSRCQGVCASNSCSTTSSKAPANTDGWVGHPLDPIGCLFDTLADASTVPDDQRPRTPSYLDLVSMDEQLSNLRPRYHHVPVVGSRDRSETYLTLAFEVALIGLGQQRVMPVGLYAQEKACKQEDRLIAKLQEIELDNCLVAVLRRQAIILLEGGPTSGLGIGIHPESIPMHTFARFLFLSLLNYYPDLAYEVGLRAMRLPLLEEGDNDGPGGSNGAGPSTAAGRPPRWFTLGHIESQQCALSSTMLSAAKGEVMRLRTVLESSQRHIHSSSHLFKLAQDAFRFATPENGPRHHTLLSVAFELGLQVMRMTLSSLNWRRREMVRWLVTCAVELGLEALISLMQNWFQFFTATEAAGPVATTIMSRGTMLRLQLTFGQQEELSGCARNLALQCATKDPPNCALNALTLCENEALAFESAYQIVVDAASHIMTSSQLFTIARYMEHRGYPTRAYKLATLAMKNVHLAYNQDTHPAINDIHWAMALAHSLGKNELGNMVPLLVKNVQCATVLSDVLRRCGASAPGGPSLAPPHPDVKHGPHRRGCSAPGVKPLSFDRPPLRPLLDAAVAAYINTTHSRLTHISPRHYADFIDFLGRARDTFALAHDGHAQFAQLIENMKVAYKGKKKLMFLVKERFG</sequence>
<keyword evidence="7" id="KW-0378">Hydrolase</keyword>
<dbReference type="InterPro" id="IPR014001">
    <property type="entry name" value="Helicase_ATP-bd"/>
</dbReference>
<dbReference type="GO" id="GO:0006260">
    <property type="term" value="P:DNA replication"/>
    <property type="evidence" value="ECO:0007669"/>
    <property type="project" value="InterPro"/>
</dbReference>
<dbReference type="SMART" id="SM00490">
    <property type="entry name" value="HELICc"/>
    <property type="match status" value="1"/>
</dbReference>
<keyword evidence="9" id="KW-0862">Zinc</keyword>
<dbReference type="SMART" id="SM00341">
    <property type="entry name" value="HRDC"/>
    <property type="match status" value="1"/>
</dbReference>
<dbReference type="EMBL" id="JAACXV010014117">
    <property type="protein sequence ID" value="KAF7270265.1"/>
    <property type="molecule type" value="Genomic_DNA"/>
</dbReference>
<evidence type="ECO:0000256" key="10">
    <source>
        <dbReference type="ARBA" id="ARBA00022840"/>
    </source>
</evidence>
<accession>A0A834I315</accession>
<keyword evidence="13" id="KW-0539">Nucleus</keyword>
<feature type="compositionally biased region" description="Basic and acidic residues" evidence="20">
    <location>
        <begin position="859"/>
        <end position="868"/>
    </location>
</feature>
<dbReference type="InterPro" id="IPR004589">
    <property type="entry name" value="DNA_helicase_ATP-dep_RecQ"/>
</dbReference>
<dbReference type="InterPro" id="IPR001650">
    <property type="entry name" value="Helicase_C-like"/>
</dbReference>
<keyword evidence="5" id="KW-0547">Nucleotide-binding</keyword>
<dbReference type="Proteomes" id="UP000625711">
    <property type="component" value="Unassembled WGS sequence"/>
</dbReference>
<dbReference type="GO" id="GO:0005634">
    <property type="term" value="C:nucleus"/>
    <property type="evidence" value="ECO:0007669"/>
    <property type="project" value="UniProtKB-SubCell"/>
</dbReference>
<protein>
    <recommendedName>
        <fullName evidence="15">DNA 3'-5' helicase</fullName>
        <ecNumber evidence="15">5.6.2.4</ecNumber>
    </recommendedName>
    <alternativeName>
        <fullName evidence="18">Bloom syndrome protein homolog</fullName>
    </alternativeName>
    <alternativeName>
        <fullName evidence="16">DNA 3'-5' helicase BLM</fullName>
    </alternativeName>
    <alternativeName>
        <fullName evidence="19">RecQ helicase homolog</fullName>
    </alternativeName>
</protein>
<evidence type="ECO:0000259" key="23">
    <source>
        <dbReference type="PROSITE" id="PS51194"/>
    </source>
</evidence>
<comment type="caution">
    <text evidence="24">The sequence shown here is derived from an EMBL/GenBank/DDBJ whole genome shotgun (WGS) entry which is preliminary data.</text>
</comment>
<dbReference type="Gene3D" id="3.40.50.300">
    <property type="entry name" value="P-loop containing nucleotide triphosphate hydrolases"/>
    <property type="match status" value="2"/>
</dbReference>
<dbReference type="PROSITE" id="PS51194">
    <property type="entry name" value="HELICASE_CTER"/>
    <property type="match status" value="1"/>
</dbReference>
<dbReference type="GO" id="GO:0008270">
    <property type="term" value="F:zinc ion binding"/>
    <property type="evidence" value="ECO:0007669"/>
    <property type="project" value="UniProtKB-KW"/>
</dbReference>
<evidence type="ECO:0000313" key="24">
    <source>
        <dbReference type="EMBL" id="KAF7270265.1"/>
    </source>
</evidence>
<feature type="domain" description="Helicase C-terminal" evidence="23">
    <location>
        <begin position="530"/>
        <end position="678"/>
    </location>
</feature>
<evidence type="ECO:0000256" key="12">
    <source>
        <dbReference type="ARBA" id="ARBA00023235"/>
    </source>
</evidence>
<feature type="region of interest" description="Disordered" evidence="20">
    <location>
        <begin position="1280"/>
        <end position="1343"/>
    </location>
</feature>
<dbReference type="EC" id="5.6.2.4" evidence="15"/>
<evidence type="ECO:0000256" key="11">
    <source>
        <dbReference type="ARBA" id="ARBA00023125"/>
    </source>
</evidence>
<keyword evidence="4" id="KW-0479">Metal-binding</keyword>
<dbReference type="InterPro" id="IPR044876">
    <property type="entry name" value="HRDC_dom_sf"/>
</dbReference>
<comment type="similarity">
    <text evidence="3">Belongs to the helicase family. RecQ subfamily.</text>
</comment>
<evidence type="ECO:0000256" key="16">
    <source>
        <dbReference type="ARBA" id="ARBA00044542"/>
    </source>
</evidence>
<evidence type="ECO:0000256" key="13">
    <source>
        <dbReference type="ARBA" id="ARBA00023242"/>
    </source>
</evidence>
<evidence type="ECO:0000259" key="21">
    <source>
        <dbReference type="PROSITE" id="PS50967"/>
    </source>
</evidence>
<dbReference type="Gene3D" id="1.10.10.10">
    <property type="entry name" value="Winged helix-like DNA-binding domain superfamily/Winged helix DNA-binding domain"/>
    <property type="match status" value="1"/>
</dbReference>
<feature type="region of interest" description="Disordered" evidence="20">
    <location>
        <begin position="844"/>
        <end position="878"/>
    </location>
</feature>
<dbReference type="GO" id="GO:0031462">
    <property type="term" value="C:Cul2-RING ubiquitin ligase complex"/>
    <property type="evidence" value="ECO:0007669"/>
    <property type="project" value="TreeGrafter"/>
</dbReference>
<name>A0A834I315_RHYFE</name>
<dbReference type="Pfam" id="PF09382">
    <property type="entry name" value="RQC"/>
    <property type="match status" value="1"/>
</dbReference>
<keyword evidence="11" id="KW-0238">DNA-binding</keyword>
<dbReference type="Pfam" id="PF00570">
    <property type="entry name" value="HRDC"/>
    <property type="match status" value="1"/>
</dbReference>
<dbReference type="PROSITE" id="PS51192">
    <property type="entry name" value="HELICASE_ATP_BIND_1"/>
    <property type="match status" value="1"/>
</dbReference>
<dbReference type="Pfam" id="PF00270">
    <property type="entry name" value="DEAD"/>
    <property type="match status" value="1"/>
</dbReference>
<dbReference type="OrthoDB" id="10013584at2759"/>
<evidence type="ECO:0000256" key="2">
    <source>
        <dbReference type="ARBA" id="ARBA00004123"/>
    </source>
</evidence>
<dbReference type="CDD" id="cd18794">
    <property type="entry name" value="SF2_C_RecQ"/>
    <property type="match status" value="1"/>
</dbReference>
<evidence type="ECO:0000256" key="14">
    <source>
        <dbReference type="ARBA" id="ARBA00034617"/>
    </source>
</evidence>
<dbReference type="InterPro" id="IPR010997">
    <property type="entry name" value="HRDC-like_sf"/>
</dbReference>
<proteinExistence type="inferred from homology"/>
<feature type="compositionally biased region" description="Basic and acidic residues" evidence="20">
    <location>
        <begin position="1280"/>
        <end position="1301"/>
    </location>
</feature>
<feature type="domain" description="Helicase ATP-binding" evidence="22">
    <location>
        <begin position="333"/>
        <end position="508"/>
    </location>
</feature>
<evidence type="ECO:0000256" key="8">
    <source>
        <dbReference type="ARBA" id="ARBA00022806"/>
    </source>
</evidence>
<dbReference type="InterPro" id="IPR036388">
    <property type="entry name" value="WH-like_DNA-bd_sf"/>
</dbReference>
<evidence type="ECO:0000256" key="6">
    <source>
        <dbReference type="ARBA" id="ARBA00022771"/>
    </source>
</evidence>
<dbReference type="GO" id="GO:0043138">
    <property type="term" value="F:3'-5' DNA helicase activity"/>
    <property type="evidence" value="ECO:0007669"/>
    <property type="project" value="UniProtKB-EC"/>
</dbReference>
<keyword evidence="25" id="KW-1185">Reference proteome</keyword>
<dbReference type="FunFam" id="3.40.50.300:FF:000340">
    <property type="entry name" value="Bloom syndrome, RecQ helicase"/>
    <property type="match status" value="1"/>
</dbReference>
<keyword evidence="12" id="KW-0413">Isomerase</keyword>
<comment type="subcellular location">
    <subcellularLocation>
        <location evidence="2">Nucleus</location>
    </subcellularLocation>
</comment>